<feature type="domain" description="CusB-like beta-barrel" evidence="5">
    <location>
        <begin position="319"/>
        <end position="394"/>
    </location>
</feature>
<proteinExistence type="inferred from homology"/>
<dbReference type="EMBL" id="JARFYM010000020">
    <property type="protein sequence ID" value="MDL2401612.1"/>
    <property type="molecule type" value="Genomic_DNA"/>
</dbReference>
<feature type="domain" description="CusB-like barrel-sandwich hybrid" evidence="4">
    <location>
        <begin position="197"/>
        <end position="314"/>
    </location>
</feature>
<dbReference type="InterPro" id="IPR058792">
    <property type="entry name" value="Beta-barrel_RND_2"/>
</dbReference>
<dbReference type="Pfam" id="PF25919">
    <property type="entry name" value="BSH_CusB"/>
    <property type="match status" value="1"/>
</dbReference>
<sequence length="481" mass="50902">MNTPSRVAATLSLAVLFGGGGYWAGTNNLASMVGLNLVEAALATPAASGRVSTGAIVYYRHPDGRPQFSAAPKNTDDGRPFVAVDASEEVSFDDKAKAPATSTKTADAGTAGETGKGRILYYRNPMGLPDTSKVAKKDSMGMDYIPVYEGEQSDASTVKVSLGKLQRTGVKTATAEMASISRKVEVPGTVTLDERLVSVISMRADSFVDDVANVTTGDHIGKGEKLFRFYSREIATAASEYAAGRDSSRGSDDAGSALRLKNLGVPQDVIDDIARTRQVPTSMAYTAPRDGVVLERMATTGMMAKPGDTLFRIADTSDMWAIADVPEYDLASVKIGGKADVTVRSLPGRTFSGTVDLIYPEVDMQTRTTKVRVELPNPDGVLLSNMYADVEIEAGAPMPVVAVPNGAIVDTGDRQVVFIDKGDGRFEPKDVKLGVRGDDRTEIRQGIAAGDKVVISANFLLDAESNLNAALSAMTPEEAKP</sequence>
<organism evidence="7 8">
    <name type="scientific">Rhizobium mayense</name>
    <dbReference type="NCBI Taxonomy" id="1312184"/>
    <lineage>
        <taxon>Bacteria</taxon>
        <taxon>Pseudomonadati</taxon>
        <taxon>Pseudomonadota</taxon>
        <taxon>Alphaproteobacteria</taxon>
        <taxon>Hyphomicrobiales</taxon>
        <taxon>Rhizobiaceae</taxon>
        <taxon>Rhizobium/Agrobacterium group</taxon>
        <taxon>Rhizobium</taxon>
    </lineage>
</organism>
<dbReference type="PANTHER" id="PTHR30097">
    <property type="entry name" value="CATION EFFLUX SYSTEM PROTEIN CUSB"/>
    <property type="match status" value="1"/>
</dbReference>
<evidence type="ECO:0000256" key="2">
    <source>
        <dbReference type="ARBA" id="ARBA00022448"/>
    </source>
</evidence>
<evidence type="ECO:0000256" key="1">
    <source>
        <dbReference type="ARBA" id="ARBA00009477"/>
    </source>
</evidence>
<comment type="caution">
    <text evidence="7">The sequence shown here is derived from an EMBL/GenBank/DDBJ whole genome shotgun (WGS) entry which is preliminary data.</text>
</comment>
<name>A0ABT7K0E3_9HYPH</name>
<evidence type="ECO:0000256" key="3">
    <source>
        <dbReference type="SAM" id="MobiDB-lite"/>
    </source>
</evidence>
<dbReference type="Gene3D" id="2.40.30.170">
    <property type="match status" value="1"/>
</dbReference>
<dbReference type="InterPro" id="IPR058649">
    <property type="entry name" value="CzcB_C"/>
</dbReference>
<dbReference type="Pfam" id="PF25975">
    <property type="entry name" value="CzcB_C"/>
    <property type="match status" value="1"/>
</dbReference>
<dbReference type="InterPro" id="IPR051909">
    <property type="entry name" value="MFP_Cation_Efflux"/>
</dbReference>
<evidence type="ECO:0000313" key="8">
    <source>
        <dbReference type="Proteomes" id="UP001172645"/>
    </source>
</evidence>
<dbReference type="PANTHER" id="PTHR30097:SF15">
    <property type="entry name" value="CATION EFFLUX SYSTEM PROTEIN CUSB"/>
    <property type="match status" value="1"/>
</dbReference>
<dbReference type="RefSeq" id="WP_285870846.1">
    <property type="nucleotide sequence ID" value="NZ_JARFYM010000020.1"/>
</dbReference>
<evidence type="ECO:0000259" key="5">
    <source>
        <dbReference type="Pfam" id="PF25954"/>
    </source>
</evidence>
<evidence type="ECO:0000313" key="7">
    <source>
        <dbReference type="EMBL" id="MDL2401612.1"/>
    </source>
</evidence>
<accession>A0ABT7K0E3</accession>
<evidence type="ECO:0000259" key="6">
    <source>
        <dbReference type="Pfam" id="PF25975"/>
    </source>
</evidence>
<dbReference type="InterPro" id="IPR058790">
    <property type="entry name" value="BSH_CusB"/>
</dbReference>
<keyword evidence="2" id="KW-0813">Transport</keyword>
<feature type="region of interest" description="Disordered" evidence="3">
    <location>
        <begin position="92"/>
        <end position="111"/>
    </location>
</feature>
<dbReference type="NCBIfam" id="TIGR01730">
    <property type="entry name" value="RND_mfp"/>
    <property type="match status" value="1"/>
</dbReference>
<dbReference type="Proteomes" id="UP001172645">
    <property type="component" value="Unassembled WGS sequence"/>
</dbReference>
<comment type="similarity">
    <text evidence="1">Belongs to the membrane fusion protein (MFP) (TC 8.A.1) family.</text>
</comment>
<protein>
    <submittedName>
        <fullName evidence="7">Efflux RND transporter periplasmic adaptor subunit</fullName>
    </submittedName>
</protein>
<dbReference type="Gene3D" id="2.40.420.20">
    <property type="match status" value="1"/>
</dbReference>
<gene>
    <name evidence="7" type="ORF">PY649_22130</name>
</gene>
<feature type="domain" description="CzcB-like C-terminal circularly permuted SH3-like" evidence="6">
    <location>
        <begin position="401"/>
        <end position="461"/>
    </location>
</feature>
<dbReference type="SUPFAM" id="SSF111369">
    <property type="entry name" value="HlyD-like secretion proteins"/>
    <property type="match status" value="1"/>
</dbReference>
<dbReference type="Pfam" id="PF25954">
    <property type="entry name" value="Beta-barrel_RND_2"/>
    <property type="match status" value="1"/>
</dbReference>
<dbReference type="InterPro" id="IPR006143">
    <property type="entry name" value="RND_pump_MFP"/>
</dbReference>
<reference evidence="7" key="1">
    <citation type="submission" date="2023-06" db="EMBL/GenBank/DDBJ databases">
        <title>Phylogenetic Diversity of Rhizobium strains.</title>
        <authorList>
            <person name="Moura F.T."/>
            <person name="Helene L.C.F."/>
            <person name="Hungria M."/>
        </authorList>
    </citation>
    <scope>NUCLEOTIDE SEQUENCE</scope>
    <source>
        <strain evidence="7">CCGE526</strain>
    </source>
</reference>
<feature type="compositionally biased region" description="Low complexity" evidence="3">
    <location>
        <begin position="98"/>
        <end position="108"/>
    </location>
</feature>
<keyword evidence="8" id="KW-1185">Reference proteome</keyword>
<evidence type="ECO:0000259" key="4">
    <source>
        <dbReference type="Pfam" id="PF25919"/>
    </source>
</evidence>